<evidence type="ECO:0008006" key="4">
    <source>
        <dbReference type="Google" id="ProtNLM"/>
    </source>
</evidence>
<proteinExistence type="predicted"/>
<feature type="transmembrane region" description="Helical" evidence="1">
    <location>
        <begin position="152"/>
        <end position="176"/>
    </location>
</feature>
<feature type="transmembrane region" description="Helical" evidence="1">
    <location>
        <begin position="21"/>
        <end position="43"/>
    </location>
</feature>
<feature type="transmembrane region" description="Helical" evidence="1">
    <location>
        <begin position="242"/>
        <end position="263"/>
    </location>
</feature>
<sequence length="282" mass="29364">MERLTIGGAFSRTFAFMAQNWLSIVLWMGGALALIIALGMMTMGNAFTAMAASPGNLGSFIGLFARMALFGLAATVVLYAAGLMIWRGALVPGSAAGDVGWAIGAGALYALAYFVLMIVLYIVLIIALLVFGLIFAAITGGAAFTPAAIQSGAVAGGVLVAVVAIYLLFLLAIMWFQARLSVAGPVMAARRLLNPITGISESWRLTGPSQWRIVGFTLLINIVIGVAVVVAAWIVGKLVGQGPAALIVVAVLVYLPALMVWMATPPAIYREIVPADDAETFA</sequence>
<name>A0A5C6UT78_9SPHN</name>
<reference evidence="2 3" key="1">
    <citation type="submission" date="2019-08" db="EMBL/GenBank/DDBJ databases">
        <title>Sphingorhabdus soil sp. nov., isolated from arctic soil.</title>
        <authorList>
            <person name="Liu Y."/>
        </authorList>
    </citation>
    <scope>NUCLEOTIDE SEQUENCE [LARGE SCALE GENOMIC DNA]</scope>
    <source>
        <strain evidence="2 3">D-2Q-5-6</strain>
    </source>
</reference>
<gene>
    <name evidence="2" type="ORF">FSZ31_05275</name>
</gene>
<dbReference type="OrthoDB" id="7447036at2"/>
<keyword evidence="1" id="KW-0812">Transmembrane</keyword>
<keyword evidence="3" id="KW-1185">Reference proteome</keyword>
<evidence type="ECO:0000313" key="3">
    <source>
        <dbReference type="Proteomes" id="UP000321129"/>
    </source>
</evidence>
<keyword evidence="1" id="KW-1133">Transmembrane helix</keyword>
<evidence type="ECO:0000313" key="2">
    <source>
        <dbReference type="EMBL" id="TXC74128.1"/>
    </source>
</evidence>
<accession>A0A5C6UT78</accession>
<dbReference type="AlphaFoldDB" id="A0A5C6UT78"/>
<protein>
    <recommendedName>
        <fullName evidence="4">Glycerophosphoryl diester phosphodiesterase membrane domain-containing protein</fullName>
    </recommendedName>
</protein>
<feature type="transmembrane region" description="Helical" evidence="1">
    <location>
        <begin position="63"/>
        <end position="86"/>
    </location>
</feature>
<feature type="transmembrane region" description="Helical" evidence="1">
    <location>
        <begin position="213"/>
        <end position="236"/>
    </location>
</feature>
<keyword evidence="1" id="KW-0472">Membrane</keyword>
<evidence type="ECO:0000256" key="1">
    <source>
        <dbReference type="SAM" id="Phobius"/>
    </source>
</evidence>
<dbReference type="EMBL" id="VOPY01000001">
    <property type="protein sequence ID" value="TXC74128.1"/>
    <property type="molecule type" value="Genomic_DNA"/>
</dbReference>
<dbReference type="Proteomes" id="UP000321129">
    <property type="component" value="Unassembled WGS sequence"/>
</dbReference>
<feature type="transmembrane region" description="Helical" evidence="1">
    <location>
        <begin position="107"/>
        <end position="140"/>
    </location>
</feature>
<organism evidence="2 3">
    <name type="scientific">Flavisphingopyxis soli</name>
    <dbReference type="NCBI Taxonomy" id="2601267"/>
    <lineage>
        <taxon>Bacteria</taxon>
        <taxon>Pseudomonadati</taxon>
        <taxon>Pseudomonadota</taxon>
        <taxon>Alphaproteobacteria</taxon>
        <taxon>Sphingomonadales</taxon>
        <taxon>Sphingopyxidaceae</taxon>
        <taxon>Flavisphingopyxis</taxon>
    </lineage>
</organism>
<dbReference type="RefSeq" id="WP_147121970.1">
    <property type="nucleotide sequence ID" value="NZ_VOPY01000001.1"/>
</dbReference>
<comment type="caution">
    <text evidence="2">The sequence shown here is derived from an EMBL/GenBank/DDBJ whole genome shotgun (WGS) entry which is preliminary data.</text>
</comment>